<proteinExistence type="predicted"/>
<keyword evidence="1" id="KW-0472">Membrane</keyword>
<organism evidence="2 3">
    <name type="scientific">Romanomermis culicivorax</name>
    <name type="common">Nematode worm</name>
    <dbReference type="NCBI Taxonomy" id="13658"/>
    <lineage>
        <taxon>Eukaryota</taxon>
        <taxon>Metazoa</taxon>
        <taxon>Ecdysozoa</taxon>
        <taxon>Nematoda</taxon>
        <taxon>Enoplea</taxon>
        <taxon>Dorylaimia</taxon>
        <taxon>Mermithida</taxon>
        <taxon>Mermithoidea</taxon>
        <taxon>Mermithidae</taxon>
        <taxon>Romanomermis</taxon>
    </lineage>
</organism>
<keyword evidence="1" id="KW-0812">Transmembrane</keyword>
<evidence type="ECO:0000313" key="3">
    <source>
        <dbReference type="WBParaSite" id="nRc.2.0.1.t04320-RA"/>
    </source>
</evidence>
<dbReference type="Proteomes" id="UP000887565">
    <property type="component" value="Unplaced"/>
</dbReference>
<keyword evidence="2" id="KW-1185">Reference proteome</keyword>
<dbReference type="AlphaFoldDB" id="A0A915HSC7"/>
<accession>A0A915HSC7</accession>
<name>A0A915HSC7_ROMCU</name>
<evidence type="ECO:0000313" key="2">
    <source>
        <dbReference type="Proteomes" id="UP000887565"/>
    </source>
</evidence>
<evidence type="ECO:0000256" key="1">
    <source>
        <dbReference type="SAM" id="Phobius"/>
    </source>
</evidence>
<keyword evidence="1" id="KW-1133">Transmembrane helix</keyword>
<protein>
    <submittedName>
        <fullName evidence="3">Uncharacterized protein</fullName>
    </submittedName>
</protein>
<reference evidence="3" key="1">
    <citation type="submission" date="2022-11" db="UniProtKB">
        <authorList>
            <consortium name="WormBaseParasite"/>
        </authorList>
    </citation>
    <scope>IDENTIFICATION</scope>
</reference>
<feature type="transmembrane region" description="Helical" evidence="1">
    <location>
        <begin position="88"/>
        <end position="110"/>
    </location>
</feature>
<dbReference type="WBParaSite" id="nRc.2.0.1.t04320-RA">
    <property type="protein sequence ID" value="nRc.2.0.1.t04320-RA"/>
    <property type="gene ID" value="nRc.2.0.1.g04320"/>
</dbReference>
<sequence>MLSLQDQGYLTKSTNFKSYVTYGLARNQAEAKTIEMALRNLIELIYTMKLLKNVVAKNVRGSIFHHNQNLHPASHKNYESSKTEDGNILLVLGSCGAFFIVLALVALFLVQKRPGKRMTTTVQPDKNEYRPLSLKDTYEKGVKPILKFVGSKDHRESLAQNAKLNDEISGVLKLQEKYKRPIETTLAAGGRNQEYRKSSDASEYVLSELRPTQMCDGRK</sequence>